<dbReference type="EMBL" id="JAVHJL010000002">
    <property type="protein sequence ID" value="KAK6509445.1"/>
    <property type="molecule type" value="Genomic_DNA"/>
</dbReference>
<name>A0AAV9WIS9_9PEZI</name>
<proteinExistence type="predicted"/>
<evidence type="ECO:0000313" key="2">
    <source>
        <dbReference type="EMBL" id="KAK6509445.1"/>
    </source>
</evidence>
<feature type="compositionally biased region" description="Polar residues" evidence="1">
    <location>
        <begin position="173"/>
        <end position="183"/>
    </location>
</feature>
<accession>A0AAV9WIS9</accession>
<feature type="region of interest" description="Disordered" evidence="1">
    <location>
        <begin position="127"/>
        <end position="183"/>
    </location>
</feature>
<dbReference type="AlphaFoldDB" id="A0AAV9WIS9"/>
<dbReference type="Proteomes" id="UP001370758">
    <property type="component" value="Unassembled WGS sequence"/>
</dbReference>
<protein>
    <submittedName>
        <fullName evidence="2">Uncharacterized protein</fullName>
    </submittedName>
</protein>
<reference evidence="2 3" key="1">
    <citation type="submission" date="2023-08" db="EMBL/GenBank/DDBJ databases">
        <authorList>
            <person name="Palmer J.M."/>
        </authorList>
    </citation>
    <scope>NUCLEOTIDE SEQUENCE [LARGE SCALE GENOMIC DNA]</scope>
    <source>
        <strain evidence="2 3">TWF481</strain>
    </source>
</reference>
<evidence type="ECO:0000313" key="3">
    <source>
        <dbReference type="Proteomes" id="UP001370758"/>
    </source>
</evidence>
<gene>
    <name evidence="2" type="ORF">TWF481_004189</name>
</gene>
<organism evidence="2 3">
    <name type="scientific">Arthrobotrys musiformis</name>
    <dbReference type="NCBI Taxonomy" id="47236"/>
    <lineage>
        <taxon>Eukaryota</taxon>
        <taxon>Fungi</taxon>
        <taxon>Dikarya</taxon>
        <taxon>Ascomycota</taxon>
        <taxon>Pezizomycotina</taxon>
        <taxon>Orbiliomycetes</taxon>
        <taxon>Orbiliales</taxon>
        <taxon>Orbiliaceae</taxon>
        <taxon>Arthrobotrys</taxon>
    </lineage>
</organism>
<keyword evidence="3" id="KW-1185">Reference proteome</keyword>
<comment type="caution">
    <text evidence="2">The sequence shown here is derived from an EMBL/GenBank/DDBJ whole genome shotgun (WGS) entry which is preliminary data.</text>
</comment>
<evidence type="ECO:0000256" key="1">
    <source>
        <dbReference type="SAM" id="MobiDB-lite"/>
    </source>
</evidence>
<feature type="compositionally biased region" description="Low complexity" evidence="1">
    <location>
        <begin position="131"/>
        <end position="143"/>
    </location>
</feature>
<sequence>MAGTLTPESLPWVYFLEHKFIHVNEDPSAPETTIHKRSDPATFFDQVDDILSLNPPPPFNTPTETSGPFYHVATLCACCICPHCSVALTQGQELDLLSPPHGRWDEWSSRRPVDGNQIHQALRLLPPQRYTPPTNQLQQLQLQPQPPTPFNGTDGNHQNPPPNSAAQGKPGPSSANPPSNTPQ</sequence>